<evidence type="ECO:0000256" key="1">
    <source>
        <dbReference type="HAMAP-Rule" id="MF_01187"/>
    </source>
</evidence>
<gene>
    <name evidence="2" type="ORF">GGR05_002241</name>
</gene>
<dbReference type="OrthoDB" id="9812205at2"/>
<comment type="similarity">
    <text evidence="1">Belongs to the UPF0434 family.</text>
</comment>
<dbReference type="FunFam" id="2.20.25.10:FF:000002">
    <property type="entry name" value="UPF0434 protein YcaR"/>
    <property type="match status" value="1"/>
</dbReference>
<name>A0A7W6FUH8_9HYPH</name>
<dbReference type="Gene3D" id="2.20.25.10">
    <property type="match status" value="1"/>
</dbReference>
<dbReference type="GO" id="GO:0005829">
    <property type="term" value="C:cytosol"/>
    <property type="evidence" value="ECO:0007669"/>
    <property type="project" value="TreeGrafter"/>
</dbReference>
<dbReference type="AlphaFoldDB" id="A0A7W6FUH8"/>
<sequence length="63" mass="7057">MPDEAERNRPDPKLLELLVCPLTKGQLSYDAERGELVSRAARLAYPIRNGIPIMLPSEARPLD</sequence>
<proteinExistence type="inferred from homology"/>
<dbReference type="HAMAP" id="MF_01187">
    <property type="entry name" value="UPF0434"/>
    <property type="match status" value="1"/>
</dbReference>
<comment type="caution">
    <text evidence="2">The sequence shown here is derived from an EMBL/GenBank/DDBJ whole genome shotgun (WGS) entry which is preliminary data.</text>
</comment>
<dbReference type="Pfam" id="PF03966">
    <property type="entry name" value="Trm112p"/>
    <property type="match status" value="1"/>
</dbReference>
<dbReference type="EMBL" id="JACIDO010000004">
    <property type="protein sequence ID" value="MBB3936091.1"/>
    <property type="molecule type" value="Genomic_DNA"/>
</dbReference>
<evidence type="ECO:0000313" key="2">
    <source>
        <dbReference type="EMBL" id="MBB3936091.1"/>
    </source>
</evidence>
<dbReference type="InterPro" id="IPR005651">
    <property type="entry name" value="Trm112-like"/>
</dbReference>
<dbReference type="PANTHER" id="PTHR33505">
    <property type="entry name" value="ZGC:162634"/>
    <property type="match status" value="1"/>
</dbReference>
<organism evidence="2 3">
    <name type="scientific">Aureimonas phyllosphaerae</name>
    <dbReference type="NCBI Taxonomy" id="1166078"/>
    <lineage>
        <taxon>Bacteria</taxon>
        <taxon>Pseudomonadati</taxon>
        <taxon>Pseudomonadota</taxon>
        <taxon>Alphaproteobacteria</taxon>
        <taxon>Hyphomicrobiales</taxon>
        <taxon>Aurantimonadaceae</taxon>
        <taxon>Aureimonas</taxon>
    </lineage>
</organism>
<protein>
    <recommendedName>
        <fullName evidence="1">UPF0434 protein GGR05_002241</fullName>
    </recommendedName>
</protein>
<dbReference type="Proteomes" id="UP000531216">
    <property type="component" value="Unassembled WGS sequence"/>
</dbReference>
<keyword evidence="3" id="KW-1185">Reference proteome</keyword>
<dbReference type="PANTHER" id="PTHR33505:SF4">
    <property type="entry name" value="PROTEIN PREY, MITOCHONDRIAL"/>
    <property type="match status" value="1"/>
</dbReference>
<accession>A0A7W6FUH8</accession>
<dbReference type="RefSeq" id="WP_090963369.1">
    <property type="nucleotide sequence ID" value="NZ_CP181348.1"/>
</dbReference>
<dbReference type="SUPFAM" id="SSF158997">
    <property type="entry name" value="Trm112p-like"/>
    <property type="match status" value="1"/>
</dbReference>
<evidence type="ECO:0000313" key="3">
    <source>
        <dbReference type="Proteomes" id="UP000531216"/>
    </source>
</evidence>
<reference evidence="2 3" key="1">
    <citation type="submission" date="2020-08" db="EMBL/GenBank/DDBJ databases">
        <title>Genomic Encyclopedia of Type Strains, Phase IV (KMG-IV): sequencing the most valuable type-strain genomes for metagenomic binning, comparative biology and taxonomic classification.</title>
        <authorList>
            <person name="Goeker M."/>
        </authorList>
    </citation>
    <scope>NUCLEOTIDE SEQUENCE [LARGE SCALE GENOMIC DNA]</scope>
    <source>
        <strain evidence="2 3">DSM 25024</strain>
    </source>
</reference>